<dbReference type="GO" id="GO:0016301">
    <property type="term" value="F:kinase activity"/>
    <property type="evidence" value="ECO:0007669"/>
    <property type="project" value="UniProtKB-KW"/>
</dbReference>
<accession>A0A848C8A8</accession>
<dbReference type="AlphaFoldDB" id="A0A848C8A8"/>
<reference evidence="3 4" key="1">
    <citation type="submission" date="2020-04" db="EMBL/GenBank/DDBJ databases">
        <authorList>
            <person name="Hitch T.C.A."/>
            <person name="Wylensek D."/>
            <person name="Clavel T."/>
        </authorList>
    </citation>
    <scope>NUCLEOTIDE SEQUENCE [LARGE SCALE GENOMIC DNA]</scope>
    <source>
        <strain evidence="3 4">WCA-389-WT-5H1</strain>
    </source>
</reference>
<keyword evidence="1" id="KW-0812">Transmembrane</keyword>
<dbReference type="PANTHER" id="PTHR40448">
    <property type="entry name" value="TWO-COMPONENT SENSOR HISTIDINE KINASE"/>
    <property type="match status" value="1"/>
</dbReference>
<dbReference type="Proteomes" id="UP000563853">
    <property type="component" value="Unassembled WGS sequence"/>
</dbReference>
<proteinExistence type="predicted"/>
<dbReference type="PANTHER" id="PTHR40448:SF1">
    <property type="entry name" value="TWO-COMPONENT SENSOR HISTIDINE KINASE"/>
    <property type="match status" value="1"/>
</dbReference>
<dbReference type="InterPro" id="IPR036890">
    <property type="entry name" value="HATPase_C_sf"/>
</dbReference>
<keyword evidence="3" id="KW-0808">Transferase</keyword>
<comment type="caution">
    <text evidence="3">The sequence shown here is derived from an EMBL/GenBank/DDBJ whole genome shotgun (WGS) entry which is preliminary data.</text>
</comment>
<evidence type="ECO:0000256" key="1">
    <source>
        <dbReference type="SAM" id="Phobius"/>
    </source>
</evidence>
<feature type="transmembrane region" description="Helical" evidence="1">
    <location>
        <begin position="6"/>
        <end position="23"/>
    </location>
</feature>
<dbReference type="SUPFAM" id="SSF55874">
    <property type="entry name" value="ATPase domain of HSP90 chaperone/DNA topoisomerase II/histidine kinase"/>
    <property type="match status" value="1"/>
</dbReference>
<evidence type="ECO:0000259" key="2">
    <source>
        <dbReference type="Pfam" id="PF14501"/>
    </source>
</evidence>
<organism evidence="3 4">
    <name type="scientific">Ligilactobacillus agilis</name>
    <dbReference type="NCBI Taxonomy" id="1601"/>
    <lineage>
        <taxon>Bacteria</taxon>
        <taxon>Bacillati</taxon>
        <taxon>Bacillota</taxon>
        <taxon>Bacilli</taxon>
        <taxon>Lactobacillales</taxon>
        <taxon>Lactobacillaceae</taxon>
        <taxon>Ligilactobacillus</taxon>
    </lineage>
</organism>
<dbReference type="RefSeq" id="WP_170092252.1">
    <property type="nucleotide sequence ID" value="NZ_JABAFP010000095.1"/>
</dbReference>
<feature type="domain" description="Sensor histidine kinase NatK-like C-terminal" evidence="2">
    <location>
        <begin position="155"/>
        <end position="255"/>
    </location>
</feature>
<name>A0A848C8A8_9LACO</name>
<dbReference type="Gene3D" id="3.30.565.10">
    <property type="entry name" value="Histidine kinase-like ATPase, C-terminal domain"/>
    <property type="match status" value="1"/>
</dbReference>
<gene>
    <name evidence="3" type="ORF">HF863_10910</name>
</gene>
<keyword evidence="3" id="KW-0418">Kinase</keyword>
<dbReference type="GO" id="GO:0042802">
    <property type="term" value="F:identical protein binding"/>
    <property type="evidence" value="ECO:0007669"/>
    <property type="project" value="TreeGrafter"/>
</dbReference>
<dbReference type="EMBL" id="JABAFP010000095">
    <property type="protein sequence ID" value="NME43258.1"/>
    <property type="molecule type" value="Genomic_DNA"/>
</dbReference>
<sequence length="257" mass="29498">MEYVEIIILLILFFLSMIGYLFYQAIQTVKLKTELNNQKQQELIFKDYLSEINENQQNILDFKHDYQNMLSTLGSRINILNDQELLAAYNQIIDYMHPVVELINLDKTLRTLELLPGNLVKSLIISKIYKANQAAIALEVDILGRIEQFPISEITLARMIGILLDNAIDSCKEYHNQQIALGFVDYGNKSIDIIIENYINSSTTDINHWFSQGFTTKKSHQGRGLAIIKQIVSENDTIDIEIDHCKDKVQVTLMLGV</sequence>
<dbReference type="InterPro" id="IPR032834">
    <property type="entry name" value="NatK-like_C"/>
</dbReference>
<evidence type="ECO:0000313" key="4">
    <source>
        <dbReference type="Proteomes" id="UP000563853"/>
    </source>
</evidence>
<evidence type="ECO:0000313" key="3">
    <source>
        <dbReference type="EMBL" id="NME43258.1"/>
    </source>
</evidence>
<protein>
    <submittedName>
        <fullName evidence="3">Sensor histidine kinase</fullName>
    </submittedName>
</protein>
<keyword evidence="1" id="KW-0472">Membrane</keyword>
<keyword evidence="1" id="KW-1133">Transmembrane helix</keyword>
<dbReference type="Pfam" id="PF14501">
    <property type="entry name" value="HATPase_c_5"/>
    <property type="match status" value="1"/>
</dbReference>